<comment type="caution">
    <text evidence="2">The sequence shown here is derived from an EMBL/GenBank/DDBJ whole genome shotgun (WGS) entry which is preliminary data.</text>
</comment>
<proteinExistence type="predicted"/>
<gene>
    <name evidence="2" type="ORF">MMUR_35010</name>
</gene>
<dbReference type="Proteomes" id="UP000465241">
    <property type="component" value="Unassembled WGS sequence"/>
</dbReference>
<dbReference type="RefSeq" id="WP_246243956.1">
    <property type="nucleotide sequence ID" value="NZ_BAAAMC010000004.1"/>
</dbReference>
<accession>A0A7I9WNP3</accession>
<keyword evidence="3" id="KW-1185">Reference proteome</keyword>
<name>A0A7I9WNP3_9MYCO</name>
<reference evidence="2 3" key="1">
    <citation type="journal article" date="2019" name="Emerg. Microbes Infect.">
        <title>Comprehensive subspecies identification of 175 nontuberculous mycobacteria species based on 7547 genomic profiles.</title>
        <authorList>
            <person name="Matsumoto Y."/>
            <person name="Kinjo T."/>
            <person name="Motooka D."/>
            <person name="Nabeya D."/>
            <person name="Jung N."/>
            <person name="Uechi K."/>
            <person name="Horii T."/>
            <person name="Iida T."/>
            <person name="Fujita J."/>
            <person name="Nakamura S."/>
        </authorList>
    </citation>
    <scope>NUCLEOTIDE SEQUENCE [LARGE SCALE GENOMIC DNA]</scope>
    <source>
        <strain evidence="2 3">JCM 13392</strain>
    </source>
</reference>
<dbReference type="AlphaFoldDB" id="A0A7I9WNP3"/>
<protein>
    <recommendedName>
        <fullName evidence="4">Secreted protein</fullName>
    </recommendedName>
</protein>
<sequence length="156" mass="17027">MNRARRTVAKAAAAAAGLTMAALGIPAAAHAVTPYGNFEMQIQGRYDFHTWLWAVSRCRPEDPVDCLQIQGIPQPNARAFPYKADANLVDGRYVLAIDMPEGLRCGNVYYGPVIPTRDVYSWDPVTLEGEMNSSFAVGCDGAPGGTFTYPFRLVRL</sequence>
<feature type="signal peptide" evidence="1">
    <location>
        <begin position="1"/>
        <end position="31"/>
    </location>
</feature>
<evidence type="ECO:0000256" key="1">
    <source>
        <dbReference type="SAM" id="SignalP"/>
    </source>
</evidence>
<evidence type="ECO:0008006" key="4">
    <source>
        <dbReference type="Google" id="ProtNLM"/>
    </source>
</evidence>
<evidence type="ECO:0000313" key="3">
    <source>
        <dbReference type="Proteomes" id="UP000465241"/>
    </source>
</evidence>
<dbReference type="EMBL" id="BLKT01000003">
    <property type="protein sequence ID" value="GFG59365.1"/>
    <property type="molecule type" value="Genomic_DNA"/>
</dbReference>
<dbReference type="InterPro" id="IPR006311">
    <property type="entry name" value="TAT_signal"/>
</dbReference>
<evidence type="ECO:0000313" key="2">
    <source>
        <dbReference type="EMBL" id="GFG59365.1"/>
    </source>
</evidence>
<keyword evidence="1" id="KW-0732">Signal</keyword>
<organism evidence="2 3">
    <name type="scientific">Mycolicibacterium murale</name>
    <dbReference type="NCBI Taxonomy" id="182220"/>
    <lineage>
        <taxon>Bacteria</taxon>
        <taxon>Bacillati</taxon>
        <taxon>Actinomycetota</taxon>
        <taxon>Actinomycetes</taxon>
        <taxon>Mycobacteriales</taxon>
        <taxon>Mycobacteriaceae</taxon>
        <taxon>Mycolicibacterium</taxon>
    </lineage>
</organism>
<feature type="chain" id="PRO_5029844806" description="Secreted protein" evidence="1">
    <location>
        <begin position="32"/>
        <end position="156"/>
    </location>
</feature>
<dbReference type="PROSITE" id="PS51318">
    <property type="entry name" value="TAT"/>
    <property type="match status" value="1"/>
</dbReference>